<evidence type="ECO:0000256" key="3">
    <source>
        <dbReference type="ARBA" id="ARBA00022692"/>
    </source>
</evidence>
<dbReference type="RefSeq" id="WP_079646976.1">
    <property type="nucleotide sequence ID" value="NZ_FUYM01000002.1"/>
</dbReference>
<dbReference type="Proteomes" id="UP000189818">
    <property type="component" value="Unassembled WGS sequence"/>
</dbReference>
<feature type="transmembrane region" description="Helical" evidence="6">
    <location>
        <begin position="201"/>
        <end position="226"/>
    </location>
</feature>
<evidence type="ECO:0000256" key="2">
    <source>
        <dbReference type="ARBA" id="ARBA00022475"/>
    </source>
</evidence>
<feature type="transmembrane region" description="Helical" evidence="6">
    <location>
        <begin position="62"/>
        <end position="82"/>
    </location>
</feature>
<feature type="transmembrane region" description="Helical" evidence="6">
    <location>
        <begin position="142"/>
        <end position="164"/>
    </location>
</feature>
<dbReference type="AlphaFoldDB" id="A0A1T5ATB5"/>
<dbReference type="InterPro" id="IPR002293">
    <property type="entry name" value="AA/rel_permease1"/>
</dbReference>
<dbReference type="PANTHER" id="PTHR42770">
    <property type="entry name" value="AMINO ACID TRANSPORTER-RELATED"/>
    <property type="match status" value="1"/>
</dbReference>
<dbReference type="OrthoDB" id="9804700at2"/>
<dbReference type="InterPro" id="IPR050367">
    <property type="entry name" value="APC_superfamily"/>
</dbReference>
<dbReference type="PIRSF" id="PIRSF006060">
    <property type="entry name" value="AA_transporter"/>
    <property type="match status" value="1"/>
</dbReference>
<feature type="transmembrane region" description="Helical" evidence="6">
    <location>
        <begin position="382"/>
        <end position="403"/>
    </location>
</feature>
<feature type="transmembrane region" description="Helical" evidence="6">
    <location>
        <begin position="33"/>
        <end position="56"/>
    </location>
</feature>
<feature type="transmembrane region" description="Helical" evidence="6">
    <location>
        <begin position="171"/>
        <end position="195"/>
    </location>
</feature>
<feature type="transmembrane region" description="Helical" evidence="6">
    <location>
        <begin position="246"/>
        <end position="266"/>
    </location>
</feature>
<dbReference type="Pfam" id="PF13520">
    <property type="entry name" value="AA_permease_2"/>
    <property type="match status" value="1"/>
</dbReference>
<sequence length="485" mass="50068">MHERTRSSSGPADDQPAKGVLAEGVLGSVDITFMVLAVAAPMAIVVATMPISFALGNGMGVAGTYALSGLAIALFAIGYVRLLPHIRNAGAFYAIIAQTFGRVAGLAGSYVALVSYVALCCATLGALSYFVTSLLHMLGLDFVHWGVSALAVIAILTLLSYFRIDFTAKLLAIALGAEVIAILALDAAILLAEGFGSPGRIFAPSVVLAPGLGVSAIYAFNSVIGFEATAIYQEEARDPEVSIPRATYAAIGVICLFYVFTAYAFIVASGPGIAAAAGKDPGQFVFGLARHYLGRQGEAILSLLVISSAFAAVLGLFNNSARYVFALARDGALPARLARTRPINGAPFNAGLPVILVLSVVISLFALAGLDPLLSLTTALTGFGSVGLMALLTITAFAVPVFLRKRTGRFGPVSLFPFAGGAMLATGTILSVANYPLLTGTDSTLINRLPALLLAIAGIGTAQALLLRRRRPDVFARIGLSQVAG</sequence>
<reference evidence="8" key="1">
    <citation type="submission" date="2017-02" db="EMBL/GenBank/DDBJ databases">
        <authorList>
            <person name="Varghese N."/>
            <person name="Submissions S."/>
        </authorList>
    </citation>
    <scope>NUCLEOTIDE SEQUENCE [LARGE SCALE GENOMIC DNA]</scope>
    <source>
        <strain evidence="8">UM2</strain>
    </source>
</reference>
<dbReference type="Gene3D" id="1.20.1740.10">
    <property type="entry name" value="Amino acid/polyamine transporter I"/>
    <property type="match status" value="1"/>
</dbReference>
<gene>
    <name evidence="7" type="ORF">SAMN06295920_102213</name>
</gene>
<dbReference type="STRING" id="439228.SAMN06295920_102213"/>
<evidence type="ECO:0000256" key="6">
    <source>
        <dbReference type="SAM" id="Phobius"/>
    </source>
</evidence>
<evidence type="ECO:0000256" key="1">
    <source>
        <dbReference type="ARBA" id="ARBA00004651"/>
    </source>
</evidence>
<keyword evidence="4 6" id="KW-1133">Transmembrane helix</keyword>
<evidence type="ECO:0000256" key="5">
    <source>
        <dbReference type="ARBA" id="ARBA00023136"/>
    </source>
</evidence>
<dbReference type="EMBL" id="FUYM01000002">
    <property type="protein sequence ID" value="SKB38165.1"/>
    <property type="molecule type" value="Genomic_DNA"/>
</dbReference>
<feature type="transmembrane region" description="Helical" evidence="6">
    <location>
        <begin position="449"/>
        <end position="467"/>
    </location>
</feature>
<organism evidence="7 8">
    <name type="scientific">Rhizorhabdus histidinilytica</name>
    <dbReference type="NCBI Taxonomy" id="439228"/>
    <lineage>
        <taxon>Bacteria</taxon>
        <taxon>Pseudomonadati</taxon>
        <taxon>Pseudomonadota</taxon>
        <taxon>Alphaproteobacteria</taxon>
        <taxon>Sphingomonadales</taxon>
        <taxon>Sphingomonadaceae</taxon>
        <taxon>Rhizorhabdus</taxon>
    </lineage>
</organism>
<proteinExistence type="predicted"/>
<comment type="subcellular location">
    <subcellularLocation>
        <location evidence="1">Cell membrane</location>
        <topology evidence="1">Multi-pass membrane protein</topology>
    </subcellularLocation>
</comment>
<protein>
    <submittedName>
        <fullName evidence="7">Amino acid/polyamine/organocation transporter, APC superfamily</fullName>
    </submittedName>
</protein>
<evidence type="ECO:0000256" key="4">
    <source>
        <dbReference type="ARBA" id="ARBA00022989"/>
    </source>
</evidence>
<feature type="transmembrane region" description="Helical" evidence="6">
    <location>
        <begin position="415"/>
        <end position="437"/>
    </location>
</feature>
<accession>A0A1T5ATB5</accession>
<keyword evidence="3 6" id="KW-0812">Transmembrane</keyword>
<feature type="transmembrane region" description="Helical" evidence="6">
    <location>
        <begin position="346"/>
        <end position="370"/>
    </location>
</feature>
<dbReference type="PANTHER" id="PTHR42770:SF16">
    <property type="entry name" value="AMINO ACID PERMEASE"/>
    <property type="match status" value="1"/>
</dbReference>
<keyword evidence="2" id="KW-1003">Cell membrane</keyword>
<name>A0A1T5ATB5_9SPHN</name>
<dbReference type="GO" id="GO:0022857">
    <property type="term" value="F:transmembrane transporter activity"/>
    <property type="evidence" value="ECO:0007669"/>
    <property type="project" value="InterPro"/>
</dbReference>
<keyword evidence="8" id="KW-1185">Reference proteome</keyword>
<dbReference type="GO" id="GO:0005886">
    <property type="term" value="C:plasma membrane"/>
    <property type="evidence" value="ECO:0007669"/>
    <property type="project" value="UniProtKB-SubCell"/>
</dbReference>
<evidence type="ECO:0000313" key="8">
    <source>
        <dbReference type="Proteomes" id="UP000189818"/>
    </source>
</evidence>
<keyword evidence="5 6" id="KW-0472">Membrane</keyword>
<feature type="transmembrane region" description="Helical" evidence="6">
    <location>
        <begin position="299"/>
        <end position="317"/>
    </location>
</feature>
<feature type="transmembrane region" description="Helical" evidence="6">
    <location>
        <begin position="103"/>
        <end position="130"/>
    </location>
</feature>
<evidence type="ECO:0000313" key="7">
    <source>
        <dbReference type="EMBL" id="SKB38165.1"/>
    </source>
</evidence>